<dbReference type="SMART" id="SM00849">
    <property type="entry name" value="Lactamase_B"/>
    <property type="match status" value="1"/>
</dbReference>
<sequence>MIDIKIRLIIVLSLMLLSVNIIFSQSLKIHSIHVHGDAHLVQTPNGKTMLIDAGSSWHVNRIKNFIERENITTIDAVYLTHAHSDHYGGLTGKDGILATYHVSEFYGVDENDSKAVFNTLILPFSLNQEVKYKVIKRGSLINLDPEVEIKTLFPPDPYPKSGKNDGSAACMITDLRNGRKFLYMGDGMEYQNRELINAYGNELKADVLKYGHHTQFELDDHFSVGYFMKIIQPKYGIITKQTMPGNNPGHGELTHASFDKLYNYTWGSDTGLKSFMLGTHGHITIVCHEDGEIATFTSKEYIPPTISASEDSGIARNASFTLTLTLAEPYHDNRYPGERRGYYSLDDGATWNEFFYPEIQLKITKTTTVKTMARDIYGNSSVEEYEFKIEESPEIFPSEVTCILSTP</sequence>
<evidence type="ECO:0000313" key="2">
    <source>
        <dbReference type="EMBL" id="PWD99051.1"/>
    </source>
</evidence>
<dbReference type="Proteomes" id="UP000244956">
    <property type="component" value="Unassembled WGS sequence"/>
</dbReference>
<reference evidence="2 3" key="1">
    <citation type="submission" date="2018-05" db="EMBL/GenBank/DDBJ databases">
        <title>Marinilabilia rubrum sp. nov., isolated from saltern sediment.</title>
        <authorList>
            <person name="Zhang R."/>
        </authorList>
    </citation>
    <scope>NUCLEOTIDE SEQUENCE [LARGE SCALE GENOMIC DNA]</scope>
    <source>
        <strain evidence="2 3">WTE16</strain>
    </source>
</reference>
<dbReference type="Gene3D" id="3.60.15.10">
    <property type="entry name" value="Ribonuclease Z/Hydroxyacylglutathione hydrolase-like"/>
    <property type="match status" value="1"/>
</dbReference>
<comment type="caution">
    <text evidence="2">The sequence shown here is derived from an EMBL/GenBank/DDBJ whole genome shotgun (WGS) entry which is preliminary data.</text>
</comment>
<dbReference type="PANTHER" id="PTHR30619:SF7">
    <property type="entry name" value="BETA-LACTAMASE DOMAIN PROTEIN"/>
    <property type="match status" value="1"/>
</dbReference>
<keyword evidence="3" id="KW-1185">Reference proteome</keyword>
<evidence type="ECO:0000313" key="3">
    <source>
        <dbReference type="Proteomes" id="UP000244956"/>
    </source>
</evidence>
<feature type="domain" description="Metallo-beta-lactamase" evidence="1">
    <location>
        <begin position="35"/>
        <end position="240"/>
    </location>
</feature>
<accession>A0A2U2B7J0</accession>
<dbReference type="OrthoDB" id="9802897at2"/>
<dbReference type="EMBL" id="QEWP01000009">
    <property type="protein sequence ID" value="PWD99051.1"/>
    <property type="molecule type" value="Genomic_DNA"/>
</dbReference>
<proteinExistence type="predicted"/>
<dbReference type="CDD" id="cd07731">
    <property type="entry name" value="ComA-like_MBL-fold"/>
    <property type="match status" value="1"/>
</dbReference>
<organism evidence="2 3">
    <name type="scientific">Marinilabilia rubra</name>
    <dbReference type="NCBI Taxonomy" id="2162893"/>
    <lineage>
        <taxon>Bacteria</taxon>
        <taxon>Pseudomonadati</taxon>
        <taxon>Bacteroidota</taxon>
        <taxon>Bacteroidia</taxon>
        <taxon>Marinilabiliales</taxon>
        <taxon>Marinilabiliaceae</taxon>
        <taxon>Marinilabilia</taxon>
    </lineage>
</organism>
<dbReference type="InterPro" id="IPR036866">
    <property type="entry name" value="RibonucZ/Hydroxyglut_hydro"/>
</dbReference>
<dbReference type="SUPFAM" id="SSF56281">
    <property type="entry name" value="Metallo-hydrolase/oxidoreductase"/>
    <property type="match status" value="1"/>
</dbReference>
<dbReference type="Pfam" id="PF00753">
    <property type="entry name" value="Lactamase_B"/>
    <property type="match status" value="1"/>
</dbReference>
<gene>
    <name evidence="2" type="ORF">DDZ16_12360</name>
</gene>
<dbReference type="InterPro" id="IPR001279">
    <property type="entry name" value="Metallo-B-lactamas"/>
</dbReference>
<dbReference type="InterPro" id="IPR035681">
    <property type="entry name" value="ComA-like_MBL"/>
</dbReference>
<dbReference type="PANTHER" id="PTHR30619">
    <property type="entry name" value="DNA INTERNALIZATION/COMPETENCE PROTEIN COMEC/REC2"/>
    <property type="match status" value="1"/>
</dbReference>
<name>A0A2U2B7J0_9BACT</name>
<dbReference type="AlphaFoldDB" id="A0A2U2B7J0"/>
<dbReference type="InterPro" id="IPR052159">
    <property type="entry name" value="Competence_DNA_uptake"/>
</dbReference>
<evidence type="ECO:0000259" key="1">
    <source>
        <dbReference type="SMART" id="SM00849"/>
    </source>
</evidence>
<dbReference type="RefSeq" id="WP_109264790.1">
    <property type="nucleotide sequence ID" value="NZ_QEWP01000009.1"/>
</dbReference>
<protein>
    <recommendedName>
        <fullName evidence="1">Metallo-beta-lactamase domain-containing protein</fullName>
    </recommendedName>
</protein>